<evidence type="ECO:0000256" key="3">
    <source>
        <dbReference type="ARBA" id="ARBA00022475"/>
    </source>
</evidence>
<evidence type="ECO:0000256" key="2">
    <source>
        <dbReference type="ARBA" id="ARBA00006679"/>
    </source>
</evidence>
<keyword evidence="5 7" id="KW-1133">Transmembrane helix</keyword>
<feature type="transmembrane region" description="Helical" evidence="7">
    <location>
        <begin position="58"/>
        <end position="80"/>
    </location>
</feature>
<keyword evidence="6 7" id="KW-0472">Membrane</keyword>
<name>A0A2P1PVS3_9GAMM</name>
<keyword evidence="4 7" id="KW-0812">Transmembrane</keyword>
<comment type="subcellular location">
    <subcellularLocation>
        <location evidence="1">Cell membrane</location>
        <topology evidence="1">Multi-pass membrane protein</topology>
    </subcellularLocation>
</comment>
<feature type="transmembrane region" description="Helical" evidence="7">
    <location>
        <begin position="21"/>
        <end position="38"/>
    </location>
</feature>
<dbReference type="RefSeq" id="WP_106892876.1">
    <property type="nucleotide sequence ID" value="NZ_CP027860.1"/>
</dbReference>
<dbReference type="Pfam" id="PF07681">
    <property type="entry name" value="DoxX"/>
    <property type="match status" value="1"/>
</dbReference>
<dbReference type="InterPro" id="IPR051907">
    <property type="entry name" value="DoxX-like_oxidoreductase"/>
</dbReference>
<organism evidence="8 9">
    <name type="scientific">Ahniella affigens</name>
    <dbReference type="NCBI Taxonomy" id="2021234"/>
    <lineage>
        <taxon>Bacteria</taxon>
        <taxon>Pseudomonadati</taxon>
        <taxon>Pseudomonadota</taxon>
        <taxon>Gammaproteobacteria</taxon>
        <taxon>Lysobacterales</taxon>
        <taxon>Rhodanobacteraceae</taxon>
        <taxon>Ahniella</taxon>
    </lineage>
</organism>
<keyword evidence="3" id="KW-1003">Cell membrane</keyword>
<reference evidence="8 9" key="2">
    <citation type="submission" date="2018-03" db="EMBL/GenBank/DDBJ databases">
        <authorList>
            <person name="Keele B.F."/>
        </authorList>
    </citation>
    <scope>NUCLEOTIDE SEQUENCE [LARGE SCALE GENOMIC DNA]</scope>
    <source>
        <strain evidence="8 9">D13</strain>
    </source>
</reference>
<protein>
    <submittedName>
        <fullName evidence="8">DoxX family protein</fullName>
    </submittedName>
</protein>
<evidence type="ECO:0000256" key="5">
    <source>
        <dbReference type="ARBA" id="ARBA00022989"/>
    </source>
</evidence>
<evidence type="ECO:0000256" key="7">
    <source>
        <dbReference type="SAM" id="Phobius"/>
    </source>
</evidence>
<dbReference type="PANTHER" id="PTHR33452">
    <property type="entry name" value="OXIDOREDUCTASE CATD-RELATED"/>
    <property type="match status" value="1"/>
</dbReference>
<proteinExistence type="inferred from homology"/>
<evidence type="ECO:0000256" key="4">
    <source>
        <dbReference type="ARBA" id="ARBA00022692"/>
    </source>
</evidence>
<reference evidence="8 9" key="1">
    <citation type="submission" date="2018-03" db="EMBL/GenBank/DDBJ databases">
        <title>Ahniella affigens gen. nov., sp. nov., a gammaproteobacterium isolated from sandy soil near a stream.</title>
        <authorList>
            <person name="Ko Y."/>
            <person name="Kim J.-H."/>
        </authorList>
    </citation>
    <scope>NUCLEOTIDE SEQUENCE [LARGE SCALE GENOMIC DNA]</scope>
    <source>
        <strain evidence="8 9">D13</strain>
    </source>
</reference>
<dbReference type="AlphaFoldDB" id="A0A2P1PVS3"/>
<gene>
    <name evidence="8" type="ORF">C7S18_18040</name>
</gene>
<dbReference type="OrthoDB" id="8778559at2"/>
<dbReference type="Proteomes" id="UP000241074">
    <property type="component" value="Chromosome"/>
</dbReference>
<dbReference type="PANTHER" id="PTHR33452:SF1">
    <property type="entry name" value="INNER MEMBRANE PROTEIN YPHA-RELATED"/>
    <property type="match status" value="1"/>
</dbReference>
<comment type="similarity">
    <text evidence="2">Belongs to the DoxX family.</text>
</comment>
<feature type="transmembrane region" description="Helical" evidence="7">
    <location>
        <begin position="117"/>
        <end position="133"/>
    </location>
</feature>
<dbReference type="EMBL" id="CP027860">
    <property type="protein sequence ID" value="AVP98957.1"/>
    <property type="molecule type" value="Genomic_DNA"/>
</dbReference>
<dbReference type="KEGG" id="xba:C7S18_18040"/>
<dbReference type="InterPro" id="IPR032808">
    <property type="entry name" value="DoxX"/>
</dbReference>
<dbReference type="GO" id="GO:0005886">
    <property type="term" value="C:plasma membrane"/>
    <property type="evidence" value="ECO:0007669"/>
    <property type="project" value="UniProtKB-SubCell"/>
</dbReference>
<sequence>MPNPFSRIQQLDDQARSRIGWLMLRLTLAVLIGAHGWARLLVGGVRPFGAFLDDQGLMIGIWLAAAVTAIEIVGSILLALGRLLLPLNLVLSGIYVLGIVMVHAEAGWFVVGLGRNGSEYSVLLIVSLWALALQQGRRRP</sequence>
<feature type="transmembrane region" description="Helical" evidence="7">
    <location>
        <begin position="87"/>
        <end position="111"/>
    </location>
</feature>
<keyword evidence="9" id="KW-1185">Reference proteome</keyword>
<evidence type="ECO:0000313" key="9">
    <source>
        <dbReference type="Proteomes" id="UP000241074"/>
    </source>
</evidence>
<accession>A0A2P1PVS3</accession>
<evidence type="ECO:0000313" key="8">
    <source>
        <dbReference type="EMBL" id="AVP98957.1"/>
    </source>
</evidence>
<evidence type="ECO:0000256" key="1">
    <source>
        <dbReference type="ARBA" id="ARBA00004651"/>
    </source>
</evidence>
<evidence type="ECO:0000256" key="6">
    <source>
        <dbReference type="ARBA" id="ARBA00023136"/>
    </source>
</evidence>